<name>A0ABM7VNA9_9BACT</name>
<organism evidence="1 2">
    <name type="scientific">Persicobacter psychrovividus</name>
    <dbReference type="NCBI Taxonomy" id="387638"/>
    <lineage>
        <taxon>Bacteria</taxon>
        <taxon>Pseudomonadati</taxon>
        <taxon>Bacteroidota</taxon>
        <taxon>Cytophagia</taxon>
        <taxon>Cytophagales</taxon>
        <taxon>Persicobacteraceae</taxon>
        <taxon>Persicobacter</taxon>
    </lineage>
</organism>
<evidence type="ECO:0008006" key="3">
    <source>
        <dbReference type="Google" id="ProtNLM"/>
    </source>
</evidence>
<dbReference type="RefSeq" id="WP_338399671.1">
    <property type="nucleotide sequence ID" value="NZ_AP025303.1"/>
</dbReference>
<keyword evidence="2" id="KW-1185">Reference proteome</keyword>
<geneLocation type="plasmid" evidence="1 2">
    <name>pPP11</name>
</geneLocation>
<accession>A0ABM7VNA9</accession>
<evidence type="ECO:0000313" key="1">
    <source>
        <dbReference type="EMBL" id="BDD02481.1"/>
    </source>
</evidence>
<gene>
    <name evidence="1" type="ORF">PEPS_47610</name>
</gene>
<proteinExistence type="predicted"/>
<dbReference type="Proteomes" id="UP001354989">
    <property type="component" value="Plasmid pPP11"/>
</dbReference>
<reference evidence="1 2" key="1">
    <citation type="submission" date="2021-12" db="EMBL/GenBank/DDBJ databases">
        <title>Genome sequencing of bacteria with rrn-lacking chromosome and rrn-plasmid.</title>
        <authorList>
            <person name="Anda M."/>
            <person name="Iwasaki W."/>
        </authorList>
    </citation>
    <scope>NUCLEOTIDE SEQUENCE [LARGE SCALE GENOMIC DNA]</scope>
    <source>
        <strain evidence="1 2">NBRC 101262</strain>
        <plasmid evidence="1 2">pPP11</plasmid>
    </source>
</reference>
<sequence length="50" mass="5735">MKMNKSLKSLLNDLKEVLAQFEVDFFIVGATARNLTIEGDSRRQTNDVYN</sequence>
<evidence type="ECO:0000313" key="2">
    <source>
        <dbReference type="Proteomes" id="UP001354989"/>
    </source>
</evidence>
<dbReference type="EMBL" id="AP025303">
    <property type="protein sequence ID" value="BDD02481.1"/>
    <property type="molecule type" value="Genomic_DNA"/>
</dbReference>
<protein>
    <recommendedName>
        <fullName evidence="3">Nucleotidyltransferase</fullName>
    </recommendedName>
</protein>
<keyword evidence="1" id="KW-0614">Plasmid</keyword>